<sequence>FIALPTMAPKSVLVLGANGYIGIAVCRAFVSAGWQVYGMLRRAESVPTLSSQEVIPILGSPSNLDFVDGLLKHTVTFEAIVDCSNPTEYEKYFNESLALIRLLSEKSNASGVRPLVLWTSGCKDYGSTDLDGAVGLSPHIESSPLNTPTILIPRAQFSLKILEHTDLFDAAVLRPTNVFGYSSSMYGIIFDFAASAAADGAQSLTLVDVNPKTIIHAMHIDDCASAYVALAEHPDRGSVSGQCFNISGREYDTVEGVMNALTKEYDIPNPPRFVSGSEAPDLKPKDQLMQLLFGFSQWVGSDKLRKVTGWEDKRIIFSQNLGVYRRSYEAAVHSGDEDIARIQGRQNYFVTAVIEGFKNSK</sequence>
<evidence type="ECO:0000259" key="1">
    <source>
        <dbReference type="Pfam" id="PF01370"/>
    </source>
</evidence>
<name>A0A9N9VNU6_9HYPO</name>
<gene>
    <name evidence="2" type="ORF">CRHIZ90672A_00005288</name>
</gene>
<dbReference type="InterPro" id="IPR036291">
    <property type="entry name" value="NAD(P)-bd_dom_sf"/>
</dbReference>
<comment type="caution">
    <text evidence="2">The sequence shown here is derived from an EMBL/GenBank/DDBJ whole genome shotgun (WGS) entry which is preliminary data.</text>
</comment>
<organism evidence="2 3">
    <name type="scientific">Clonostachys rhizophaga</name>
    <dbReference type="NCBI Taxonomy" id="160324"/>
    <lineage>
        <taxon>Eukaryota</taxon>
        <taxon>Fungi</taxon>
        <taxon>Dikarya</taxon>
        <taxon>Ascomycota</taxon>
        <taxon>Pezizomycotina</taxon>
        <taxon>Sordariomycetes</taxon>
        <taxon>Hypocreomycetidae</taxon>
        <taxon>Hypocreales</taxon>
        <taxon>Bionectriaceae</taxon>
        <taxon>Clonostachys</taxon>
    </lineage>
</organism>
<protein>
    <recommendedName>
        <fullName evidence="1">NAD-dependent epimerase/dehydratase domain-containing protein</fullName>
    </recommendedName>
</protein>
<dbReference type="Proteomes" id="UP000696573">
    <property type="component" value="Unassembled WGS sequence"/>
</dbReference>
<dbReference type="Gene3D" id="3.40.50.720">
    <property type="entry name" value="NAD(P)-binding Rossmann-like Domain"/>
    <property type="match status" value="1"/>
</dbReference>
<keyword evidence="3" id="KW-1185">Reference proteome</keyword>
<dbReference type="PANTHER" id="PTHR48079:SF6">
    <property type="entry name" value="NAD(P)-BINDING DOMAIN-CONTAINING PROTEIN-RELATED"/>
    <property type="match status" value="1"/>
</dbReference>
<dbReference type="GO" id="GO:0004029">
    <property type="term" value="F:aldehyde dehydrogenase (NAD+) activity"/>
    <property type="evidence" value="ECO:0007669"/>
    <property type="project" value="TreeGrafter"/>
</dbReference>
<dbReference type="EMBL" id="CABFNQ020000702">
    <property type="protein sequence ID" value="CAH0025138.1"/>
    <property type="molecule type" value="Genomic_DNA"/>
</dbReference>
<dbReference type="InterPro" id="IPR051783">
    <property type="entry name" value="NAD(P)-dependent_oxidoreduct"/>
</dbReference>
<dbReference type="SUPFAM" id="SSF51735">
    <property type="entry name" value="NAD(P)-binding Rossmann-fold domains"/>
    <property type="match status" value="1"/>
</dbReference>
<reference evidence="2" key="1">
    <citation type="submission" date="2021-10" db="EMBL/GenBank/DDBJ databases">
        <authorList>
            <person name="Piombo E."/>
        </authorList>
    </citation>
    <scope>NUCLEOTIDE SEQUENCE</scope>
</reference>
<evidence type="ECO:0000313" key="3">
    <source>
        <dbReference type="Proteomes" id="UP000696573"/>
    </source>
</evidence>
<accession>A0A9N9VNU6</accession>
<feature type="domain" description="NAD-dependent epimerase/dehydratase" evidence="1">
    <location>
        <begin position="12"/>
        <end position="246"/>
    </location>
</feature>
<dbReference type="PANTHER" id="PTHR48079">
    <property type="entry name" value="PROTEIN YEEZ"/>
    <property type="match status" value="1"/>
</dbReference>
<dbReference type="OrthoDB" id="2735536at2759"/>
<dbReference type="AlphaFoldDB" id="A0A9N9VNU6"/>
<dbReference type="Pfam" id="PF01370">
    <property type="entry name" value="Epimerase"/>
    <property type="match status" value="1"/>
</dbReference>
<evidence type="ECO:0000313" key="2">
    <source>
        <dbReference type="EMBL" id="CAH0025138.1"/>
    </source>
</evidence>
<dbReference type="InterPro" id="IPR001509">
    <property type="entry name" value="Epimerase_deHydtase"/>
</dbReference>
<dbReference type="GO" id="GO:0005737">
    <property type="term" value="C:cytoplasm"/>
    <property type="evidence" value="ECO:0007669"/>
    <property type="project" value="TreeGrafter"/>
</dbReference>
<feature type="non-terminal residue" evidence="2">
    <location>
        <position position="361"/>
    </location>
</feature>
<proteinExistence type="predicted"/>